<dbReference type="InterPro" id="IPR043502">
    <property type="entry name" value="DNA/RNA_pol_sf"/>
</dbReference>
<dbReference type="Gene3D" id="3.30.70.270">
    <property type="match status" value="2"/>
</dbReference>
<protein>
    <submittedName>
        <fullName evidence="5">Uncharacterized protein</fullName>
    </submittedName>
</protein>
<feature type="compositionally biased region" description="Basic and acidic residues" evidence="1">
    <location>
        <begin position="93"/>
        <end position="120"/>
    </location>
</feature>
<dbReference type="PANTHER" id="PTHR48475">
    <property type="entry name" value="RIBONUCLEASE H"/>
    <property type="match status" value="1"/>
</dbReference>
<dbReference type="InterPro" id="IPR000477">
    <property type="entry name" value="RT_dom"/>
</dbReference>
<dbReference type="CDD" id="cd01647">
    <property type="entry name" value="RT_LTR"/>
    <property type="match status" value="1"/>
</dbReference>
<evidence type="ECO:0000259" key="4">
    <source>
        <dbReference type="PROSITE" id="PS50994"/>
    </source>
</evidence>
<dbReference type="InterPro" id="IPR041577">
    <property type="entry name" value="RT_RNaseH_2"/>
</dbReference>
<proteinExistence type="predicted"/>
<dbReference type="PANTHER" id="PTHR48475:SF2">
    <property type="entry name" value="RIBONUCLEASE H"/>
    <property type="match status" value="1"/>
</dbReference>
<gene>
    <name evidence="5" type="ORF">FSB_LOCUS2548</name>
</gene>
<reference evidence="5" key="1">
    <citation type="submission" date="2018-02" db="EMBL/GenBank/DDBJ databases">
        <authorList>
            <person name="Cohen D.B."/>
            <person name="Kent A.D."/>
        </authorList>
    </citation>
    <scope>NUCLEOTIDE SEQUENCE</scope>
</reference>
<dbReference type="CDD" id="cd09279">
    <property type="entry name" value="RNase_HI_like"/>
    <property type="match status" value="1"/>
</dbReference>
<dbReference type="PROSITE" id="PS50994">
    <property type="entry name" value="INTEGRASE"/>
    <property type="match status" value="1"/>
</dbReference>
<dbReference type="Pfam" id="PF13456">
    <property type="entry name" value="RVT_3"/>
    <property type="match status" value="1"/>
</dbReference>
<dbReference type="PROSITE" id="PS50879">
    <property type="entry name" value="RNASE_H_1"/>
    <property type="match status" value="1"/>
</dbReference>
<dbReference type="EMBL" id="OIVN01000119">
    <property type="protein sequence ID" value="SPC74666.1"/>
    <property type="molecule type" value="Genomic_DNA"/>
</dbReference>
<evidence type="ECO:0000313" key="5">
    <source>
        <dbReference type="EMBL" id="SPC74666.1"/>
    </source>
</evidence>
<feature type="domain" description="Integrase catalytic" evidence="4">
    <location>
        <begin position="1347"/>
        <end position="1506"/>
    </location>
</feature>
<dbReference type="InterPro" id="IPR002156">
    <property type="entry name" value="RNaseH_domain"/>
</dbReference>
<dbReference type="InterPro" id="IPR041588">
    <property type="entry name" value="Integrase_H2C2"/>
</dbReference>
<feature type="compositionally biased region" description="Basic and acidic residues" evidence="1">
    <location>
        <begin position="360"/>
        <end position="379"/>
    </location>
</feature>
<feature type="compositionally biased region" description="Basic and acidic residues" evidence="1">
    <location>
        <begin position="317"/>
        <end position="332"/>
    </location>
</feature>
<feature type="region of interest" description="Disordered" evidence="1">
    <location>
        <begin position="1"/>
        <end position="28"/>
    </location>
</feature>
<evidence type="ECO:0000259" key="2">
    <source>
        <dbReference type="PROSITE" id="PS50878"/>
    </source>
</evidence>
<feature type="compositionally biased region" description="Basic and acidic residues" evidence="1">
    <location>
        <begin position="296"/>
        <end position="309"/>
    </location>
</feature>
<feature type="domain" description="RNase H type-1" evidence="3">
    <location>
        <begin position="1065"/>
        <end position="1194"/>
    </location>
</feature>
<dbReference type="InterPro" id="IPR012337">
    <property type="entry name" value="RNaseH-like_sf"/>
</dbReference>
<dbReference type="PROSITE" id="PS50878">
    <property type="entry name" value="RT_POL"/>
    <property type="match status" value="1"/>
</dbReference>
<dbReference type="InterPro" id="IPR001584">
    <property type="entry name" value="Integrase_cat-core"/>
</dbReference>
<dbReference type="Pfam" id="PF00078">
    <property type="entry name" value="RVT_1"/>
    <property type="match status" value="1"/>
</dbReference>
<dbReference type="GO" id="GO:0004523">
    <property type="term" value="F:RNA-DNA hybrid ribonuclease activity"/>
    <property type="evidence" value="ECO:0007669"/>
    <property type="project" value="InterPro"/>
</dbReference>
<evidence type="ECO:0000256" key="1">
    <source>
        <dbReference type="SAM" id="MobiDB-lite"/>
    </source>
</evidence>
<dbReference type="Gene3D" id="3.30.420.10">
    <property type="entry name" value="Ribonuclease H-like superfamily/Ribonuclease H"/>
    <property type="match status" value="2"/>
</dbReference>
<sequence>MVRTRSMEIHAQALPSSSQSPEVAAMEKQVRDLTANLQELTRQNQVLNQKLLQHETEKQKEKDKGKSKERGDAESRQDQQQEQQQEQEQEQQQEQRQEQEGETKGENTRITGEEPSVKWEQELKAMRIQMGEMKDEFKGRAAKNLDDLVHTTDSPFTNAVISFPLPSKFRMPSLDTFDGSKDPLDHLESFKTVMCLQGVPDEIMCRAFPTTLKGPARVWFKKITPGSVGSFAQLSHDKVVLTAFISGLQPGDFLFSVYKDPPSTMTEMMYEAQRHMNGEEALLARDQTIGKKRKWEHPDRPAESHETRPKAQRNRNRRPEDRSGRGFNERFNHFTPLNAPVDHIFMQIRNDPALKWPGKLIDRPRQKAEGQGAERRSSSRDPSTTTSSGSTSATPPLGEIHVITGGMAAGGTSRSSRKAYARQIHNVLVTQKTDKKPRLEDLPITFGEEDARKLFHPHDDALVVTLEIAGYSTRRVLIDNGSSADIIYLTAFQQMRVDKDQLRPIETPLVGFVGTSVYPLGIVTLQIIAGEMRGDQAMARECYLTSTSTEPVHQALIVEERQNIAEPTEELEEIVLVEGLHDEKKTTRIGTSMTEGVRDSIVRFLRENADIFAWSHADMPGISTEVVAHQLNVNPSIHPVKQKRRVFAPKRNTAIMEEVDKLLKTGFIREVYYPEWLANVVMVKKSTGKWRMCVDFTDLNKACPKDSYPLPRIDQLVDSTAGHKLLSFMDAFSGYNQIQMAEEDQEKTAFITSRGLFCYKVMPFGLKNAGATYQRLVNKMFHDQIGRNVEVYVDDMLVKSKKDDNHLADLRETFQALRKYNMKLNPAKCVFGVSSGKFLGFMVSQRGIEANPDKIKAILEMSPPKTVKEVQSLTGKAAALNRFVSRSTDKCLPFFKILRKAFAWTEECQQAFEELKVYLTSPPLLSPSQTGEALYLYLAVSASAVSSALIREEERVQKPVYYTSRALRGAEERYPNMEKLAFALLIASRKLRPYFQAHSIIVMTDYPIRKAMNKPDAAGRLIQWSIEMSEFDIDYRPRTAIKAQALADFVAEFTHPLKEDEQPEEGKAWTMNIDGSSTKEMSGAGVVLVSPEKDKFEYTLQLRFRATNNEAEYEALLAGLKLSKSMGIKALIVKSDSQLIVGQVKGEYGVKEDRMKKYLTVVKALLTHFEKVELLQIPREDNAAADRLARLASSRIEIDGFMEIQRRPSTEEEETVNSVTAVTTWMSPLIRYLRGGTLPADRAEAHKLRIRASHFRLMGGILYKMGFSRPYLRCLSPDEANYVIREVHDGICGNHSGARSLAHKLTRAGYYWPSLLHDATQYVKTCDKCQRFANVPRVPPEEITPITSPWPFAQWGLDIMGPFPVGTKQAKFLVVAIDYFTKWVEAEPLATITEKNVKSFVWKAVICRFGIPRVLISDNGKQFDNGPFREMCGQLNIKNHYSSPRHPQANGQVEVTNRTLLKQIKTRLEGAKSMWVEELPSVLWAYRTTVRTPTKETPFKLTFGTEAVIPVEIGLTTFRTTFHKEEENEGQLRLNLDLLDETREKATQRIALYQGRMARYYNTKVKLRRFEVGDWVLRKVTQATKDPSQGKLGPNWEGPYKVTQYYRRGTYHLEDRHGKKLPHPWNAEHLKKYYP</sequence>
<dbReference type="Gene3D" id="1.10.340.70">
    <property type="match status" value="1"/>
</dbReference>
<dbReference type="SUPFAM" id="SSF56672">
    <property type="entry name" value="DNA/RNA polymerases"/>
    <property type="match status" value="1"/>
</dbReference>
<feature type="region of interest" description="Disordered" evidence="1">
    <location>
        <begin position="356"/>
        <end position="398"/>
    </location>
</feature>
<feature type="domain" description="Reverse transcriptase" evidence="2">
    <location>
        <begin position="664"/>
        <end position="843"/>
    </location>
</feature>
<feature type="region of interest" description="Disordered" evidence="1">
    <location>
        <begin position="46"/>
        <end position="120"/>
    </location>
</feature>
<feature type="compositionally biased region" description="Basic and acidic residues" evidence="1">
    <location>
        <begin position="52"/>
        <end position="79"/>
    </location>
</feature>
<name>A0A2N9E6S3_FAGSY</name>
<dbReference type="SUPFAM" id="SSF53098">
    <property type="entry name" value="Ribonuclease H-like"/>
    <property type="match status" value="2"/>
</dbReference>
<organism evidence="5">
    <name type="scientific">Fagus sylvatica</name>
    <name type="common">Beechnut</name>
    <dbReference type="NCBI Taxonomy" id="28930"/>
    <lineage>
        <taxon>Eukaryota</taxon>
        <taxon>Viridiplantae</taxon>
        <taxon>Streptophyta</taxon>
        <taxon>Embryophyta</taxon>
        <taxon>Tracheophyta</taxon>
        <taxon>Spermatophyta</taxon>
        <taxon>Magnoliopsida</taxon>
        <taxon>eudicotyledons</taxon>
        <taxon>Gunneridae</taxon>
        <taxon>Pentapetalae</taxon>
        <taxon>rosids</taxon>
        <taxon>fabids</taxon>
        <taxon>Fagales</taxon>
        <taxon>Fagaceae</taxon>
        <taxon>Fagus</taxon>
    </lineage>
</organism>
<accession>A0A2N9E6S3</accession>
<dbReference type="Pfam" id="PF17921">
    <property type="entry name" value="Integrase_H2C2"/>
    <property type="match status" value="1"/>
</dbReference>
<feature type="compositionally biased region" description="Low complexity" evidence="1">
    <location>
        <begin position="380"/>
        <end position="396"/>
    </location>
</feature>
<dbReference type="InterPro" id="IPR036397">
    <property type="entry name" value="RNaseH_sf"/>
</dbReference>
<dbReference type="Pfam" id="PF00665">
    <property type="entry name" value="rve"/>
    <property type="match status" value="1"/>
</dbReference>
<dbReference type="Gene3D" id="3.10.10.10">
    <property type="entry name" value="HIV Type 1 Reverse Transcriptase, subunit A, domain 1"/>
    <property type="match status" value="1"/>
</dbReference>
<dbReference type="GO" id="GO:0003676">
    <property type="term" value="F:nucleic acid binding"/>
    <property type="evidence" value="ECO:0007669"/>
    <property type="project" value="InterPro"/>
</dbReference>
<feature type="region of interest" description="Disordered" evidence="1">
    <location>
        <begin position="291"/>
        <end position="333"/>
    </location>
</feature>
<dbReference type="GO" id="GO:0015074">
    <property type="term" value="P:DNA integration"/>
    <property type="evidence" value="ECO:0007669"/>
    <property type="project" value="InterPro"/>
</dbReference>
<dbReference type="Pfam" id="PF17919">
    <property type="entry name" value="RT_RNaseH_2"/>
    <property type="match status" value="1"/>
</dbReference>
<evidence type="ECO:0000259" key="3">
    <source>
        <dbReference type="PROSITE" id="PS50879"/>
    </source>
</evidence>
<dbReference type="InterPro" id="IPR043128">
    <property type="entry name" value="Rev_trsase/Diguanyl_cyclase"/>
</dbReference>